<evidence type="ECO:0000313" key="1">
    <source>
        <dbReference type="EMBL" id="MSE13787.1"/>
    </source>
</evidence>
<evidence type="ECO:0000313" key="2">
    <source>
        <dbReference type="Proteomes" id="UP000461948"/>
    </source>
</evidence>
<sequence>MAKRLKLISYFISESYRCGSCQVALTEEQVNETWKCPNPGCNDYVIIDAADTQGESGTFIRKGADEINAGDMMRRNKEGVSDAVEVLATRPGTGKHEGKIAILCVASGTIYAEPDRGYTFYI</sequence>
<accession>A0A7X2STS7</accession>
<organism evidence="1 2">
    <name type="scientific">Enterobacter agglomerans</name>
    <name type="common">Erwinia herbicola</name>
    <name type="synonym">Pantoea agglomerans</name>
    <dbReference type="NCBI Taxonomy" id="549"/>
    <lineage>
        <taxon>Bacteria</taxon>
        <taxon>Pseudomonadati</taxon>
        <taxon>Pseudomonadota</taxon>
        <taxon>Gammaproteobacteria</taxon>
        <taxon>Enterobacterales</taxon>
        <taxon>Erwiniaceae</taxon>
        <taxon>Pantoea</taxon>
        <taxon>Pantoea agglomerans group</taxon>
    </lineage>
</organism>
<proteinExistence type="predicted"/>
<dbReference type="Proteomes" id="UP000461948">
    <property type="component" value="Unassembled WGS sequence"/>
</dbReference>
<comment type="caution">
    <text evidence="1">The sequence shown here is derived from an EMBL/GenBank/DDBJ whole genome shotgun (WGS) entry which is preliminary data.</text>
</comment>
<name>A0A7X2STS7_ENTAG</name>
<reference evidence="1 2" key="1">
    <citation type="submission" date="2019-11" db="EMBL/GenBank/DDBJ databases">
        <title>Draft Genome Sequence of Plant Growth-Promoting Rhizosphere-Associated Bacteria.</title>
        <authorList>
            <person name="Vasilyev I.Y."/>
            <person name="Radchenko V."/>
            <person name="Ilnitskaya E.V."/>
        </authorList>
    </citation>
    <scope>NUCLEOTIDE SEQUENCE [LARGE SCALE GENOMIC DNA]</scope>
    <source>
        <strain evidence="1 2">VRA_MhP_f</strain>
    </source>
</reference>
<dbReference type="AlphaFoldDB" id="A0A7X2STS7"/>
<dbReference type="EMBL" id="WKLC01000013">
    <property type="protein sequence ID" value="MSE13787.1"/>
    <property type="molecule type" value="Genomic_DNA"/>
</dbReference>
<gene>
    <name evidence="1" type="ORF">GKC49_01045</name>
</gene>
<protein>
    <submittedName>
        <fullName evidence="1">Uncharacterized protein</fullName>
    </submittedName>
</protein>